<dbReference type="PANTHER" id="PTHR48086">
    <property type="entry name" value="SODIUM/PROLINE SYMPORTER-RELATED"/>
    <property type="match status" value="1"/>
</dbReference>
<organism evidence="15 16">
    <name type="scientific">Virgibacillus necropolis</name>
    <dbReference type="NCBI Taxonomy" id="163877"/>
    <lineage>
        <taxon>Bacteria</taxon>
        <taxon>Bacillati</taxon>
        <taxon>Bacillota</taxon>
        <taxon>Bacilli</taxon>
        <taxon>Bacillales</taxon>
        <taxon>Bacillaceae</taxon>
        <taxon>Virgibacillus</taxon>
    </lineage>
</organism>
<evidence type="ECO:0000256" key="3">
    <source>
        <dbReference type="ARBA" id="ARBA00022448"/>
    </source>
</evidence>
<keyword evidence="7 14" id="KW-1133">Transmembrane helix</keyword>
<dbReference type="KEGG" id="vne:CFK40_04195"/>
<evidence type="ECO:0000313" key="15">
    <source>
        <dbReference type="EMBL" id="ASN04265.1"/>
    </source>
</evidence>
<keyword evidence="10 14" id="KW-0472">Membrane</keyword>
<dbReference type="Gene3D" id="1.20.1730.10">
    <property type="entry name" value="Sodium/glucose cotransporter"/>
    <property type="match status" value="1"/>
</dbReference>
<keyword evidence="3" id="KW-0813">Transport</keyword>
<keyword evidence="8" id="KW-0915">Sodium</keyword>
<evidence type="ECO:0000256" key="14">
    <source>
        <dbReference type="SAM" id="Phobius"/>
    </source>
</evidence>
<name>A0A221M9F1_9BACI</name>
<evidence type="ECO:0000256" key="12">
    <source>
        <dbReference type="ARBA" id="ARBA00033708"/>
    </source>
</evidence>
<comment type="catalytic activity">
    <reaction evidence="12">
        <text>L-proline(in) + Na(+)(in) = L-proline(out) + Na(+)(out)</text>
        <dbReference type="Rhea" id="RHEA:28967"/>
        <dbReference type="ChEBI" id="CHEBI:29101"/>
        <dbReference type="ChEBI" id="CHEBI:60039"/>
    </reaction>
</comment>
<protein>
    <submittedName>
        <fullName evidence="15">Sodium:solute symporter</fullName>
    </submittedName>
</protein>
<keyword evidence="6" id="KW-0769">Symport</keyword>
<dbReference type="AlphaFoldDB" id="A0A221M9F1"/>
<feature type="transmembrane region" description="Helical" evidence="14">
    <location>
        <begin position="461"/>
        <end position="485"/>
    </location>
</feature>
<dbReference type="Pfam" id="PF00474">
    <property type="entry name" value="SSF"/>
    <property type="match status" value="1"/>
</dbReference>
<evidence type="ECO:0000256" key="8">
    <source>
        <dbReference type="ARBA" id="ARBA00023053"/>
    </source>
</evidence>
<accession>A0A221M9F1</accession>
<dbReference type="SUPFAM" id="SSF46785">
    <property type="entry name" value="Winged helix' DNA-binding domain"/>
    <property type="match status" value="1"/>
</dbReference>
<dbReference type="GO" id="GO:0006814">
    <property type="term" value="P:sodium ion transport"/>
    <property type="evidence" value="ECO:0007669"/>
    <property type="project" value="UniProtKB-KW"/>
</dbReference>
<feature type="transmembrane region" description="Helical" evidence="14">
    <location>
        <begin position="6"/>
        <end position="23"/>
    </location>
</feature>
<evidence type="ECO:0000256" key="2">
    <source>
        <dbReference type="ARBA" id="ARBA00006434"/>
    </source>
</evidence>
<evidence type="ECO:0000256" key="10">
    <source>
        <dbReference type="ARBA" id="ARBA00023136"/>
    </source>
</evidence>
<keyword evidence="4" id="KW-1003">Cell membrane</keyword>
<evidence type="ECO:0000256" key="1">
    <source>
        <dbReference type="ARBA" id="ARBA00004651"/>
    </source>
</evidence>
<dbReference type="RefSeq" id="WP_089530870.1">
    <property type="nucleotide sequence ID" value="NZ_CP022437.1"/>
</dbReference>
<feature type="transmembrane region" description="Helical" evidence="14">
    <location>
        <begin position="189"/>
        <end position="209"/>
    </location>
</feature>
<keyword evidence="9" id="KW-0406">Ion transport</keyword>
<evidence type="ECO:0000256" key="6">
    <source>
        <dbReference type="ARBA" id="ARBA00022847"/>
    </source>
</evidence>
<feature type="transmembrane region" description="Helical" evidence="14">
    <location>
        <begin position="379"/>
        <end position="396"/>
    </location>
</feature>
<dbReference type="CDD" id="cd10322">
    <property type="entry name" value="SLC5sbd"/>
    <property type="match status" value="1"/>
</dbReference>
<proteinExistence type="inferred from homology"/>
<evidence type="ECO:0000256" key="7">
    <source>
        <dbReference type="ARBA" id="ARBA00022989"/>
    </source>
</evidence>
<gene>
    <name evidence="15" type="ORF">CFK40_04195</name>
</gene>
<dbReference type="Proteomes" id="UP000204391">
    <property type="component" value="Chromosome"/>
</dbReference>
<sequence length="657" mass="72617">MSFNSVFLIYFLIFFIVLLYGGWITRKWVKNSNDYLLAGREVGLIINVFGVAAIGFAGTIITLGPGLAVLYGFWGSYGFGFAYLFGGLALYGIFFAPYIRRSGAHTLPEWLEMRFDSRTRVLVTIASILGLLGIMANNVVSMAIVVNGFTGWSLIWTLSAIFLLFLLFTYIGGFWAVTLTDFLQMCIGLVALPAMLLSLLIEFGGFNFIKNNWPSDLSYWTHGFTGDQLSIFSLQYPSLLTFFILFACFLVWGNNYYWLRVSSTRTEKTAKLSFVFAVILLAAVPYLILTITGLYAGSSFPEIFTPNGGSVSPMAAFGVVLKGLPIAVAALALMGSLAASISTSTTALIGASGTAVRDIYQRHIKPTATPKELTLPSKLITVGLGILVWLFCFYPGGPLYLFAFATAWLGPPSVLVFLGIWWKRTSKQGAFYGAVLGIGITALLTLLDLLGIFSISQYTHVGVVGLFVTVLFTVTVSLMTIPNYYGKANWKLKEEPTAELFKLNEQEKEVLKLISSGYNTMAEVSDMLGVDSSVSNKLVEKLDQTRLIYRSNYTGPGFYSFNLTEAGSEYINRNMDSDERVEEFLMVEDLTILRKIGLGVTEFNKYVEETDMDSLKVSVIVSKLIKQGYLKESGLWKRQININEAGKAVLDKYKFIG</sequence>
<feature type="transmembrane region" description="Helical" evidence="14">
    <location>
        <begin position="429"/>
        <end position="455"/>
    </location>
</feature>
<evidence type="ECO:0000256" key="4">
    <source>
        <dbReference type="ARBA" id="ARBA00022475"/>
    </source>
</evidence>
<dbReference type="PANTHER" id="PTHR48086:SF3">
    <property type="entry name" value="SODIUM_PROLINE SYMPORTER"/>
    <property type="match status" value="1"/>
</dbReference>
<keyword evidence="11" id="KW-0739">Sodium transport</keyword>
<dbReference type="GO" id="GO:0015293">
    <property type="term" value="F:symporter activity"/>
    <property type="evidence" value="ECO:0007669"/>
    <property type="project" value="UniProtKB-KW"/>
</dbReference>
<feature type="transmembrane region" description="Helical" evidence="14">
    <location>
        <begin position="402"/>
        <end position="422"/>
    </location>
</feature>
<feature type="transmembrane region" description="Helical" evidence="14">
    <location>
        <begin position="315"/>
        <end position="334"/>
    </location>
</feature>
<comment type="subcellular location">
    <subcellularLocation>
        <location evidence="1">Cell membrane</location>
        <topology evidence="1">Multi-pass membrane protein</topology>
    </subcellularLocation>
</comment>
<feature type="transmembrane region" description="Helical" evidence="14">
    <location>
        <begin position="272"/>
        <end position="295"/>
    </location>
</feature>
<evidence type="ECO:0000256" key="13">
    <source>
        <dbReference type="RuleBase" id="RU362091"/>
    </source>
</evidence>
<evidence type="ECO:0000256" key="5">
    <source>
        <dbReference type="ARBA" id="ARBA00022692"/>
    </source>
</evidence>
<dbReference type="EMBL" id="CP022437">
    <property type="protein sequence ID" value="ASN04265.1"/>
    <property type="molecule type" value="Genomic_DNA"/>
</dbReference>
<dbReference type="InterPro" id="IPR036390">
    <property type="entry name" value="WH_DNA-bd_sf"/>
</dbReference>
<reference evidence="15 16" key="1">
    <citation type="journal article" date="2003" name="Int. J. Syst. Evol. Microbiol.">
        <title>Virgibacillus carmonensis sp. nov., Virgibacillus necropolis sp. nov. and Virgibacillus picturae sp. nov., three novel species isolated from deteriorated mural paintings, transfer of the species of the genus salibacillus to Virgibacillus, as Virgibacillus marismortui comb. nov. and Virgibacillus salexigens comb. nov., and emended description of the genus Virgibacillus.</title>
        <authorList>
            <person name="Heyrman J."/>
            <person name="Logan N.A."/>
            <person name="Busse H.J."/>
            <person name="Balcaen A."/>
            <person name="Lebbe L."/>
            <person name="Rodriguez-Diaz M."/>
            <person name="Swings J."/>
            <person name="De Vos P."/>
        </authorList>
    </citation>
    <scope>NUCLEOTIDE SEQUENCE [LARGE SCALE GENOMIC DNA]</scope>
    <source>
        <strain evidence="15 16">LMG 19488</strain>
    </source>
</reference>
<feature type="transmembrane region" description="Helical" evidence="14">
    <location>
        <begin position="229"/>
        <end position="252"/>
    </location>
</feature>
<dbReference type="OrthoDB" id="9789704at2"/>
<evidence type="ECO:0000256" key="9">
    <source>
        <dbReference type="ARBA" id="ARBA00023065"/>
    </source>
</evidence>
<feature type="transmembrane region" description="Helical" evidence="14">
    <location>
        <begin position="44"/>
        <end position="74"/>
    </location>
</feature>
<dbReference type="InterPro" id="IPR001734">
    <property type="entry name" value="Na/solute_symporter"/>
</dbReference>
<keyword evidence="16" id="KW-1185">Reference proteome</keyword>
<dbReference type="PROSITE" id="PS50283">
    <property type="entry name" value="NA_SOLUT_SYMP_3"/>
    <property type="match status" value="1"/>
</dbReference>
<feature type="transmembrane region" description="Helical" evidence="14">
    <location>
        <begin position="80"/>
        <end position="100"/>
    </location>
</feature>
<feature type="transmembrane region" description="Helical" evidence="14">
    <location>
        <begin position="152"/>
        <end position="177"/>
    </location>
</feature>
<dbReference type="InterPro" id="IPR050277">
    <property type="entry name" value="Sodium:Solute_Symporter"/>
</dbReference>
<evidence type="ECO:0000313" key="16">
    <source>
        <dbReference type="Proteomes" id="UP000204391"/>
    </source>
</evidence>
<keyword evidence="5 14" id="KW-0812">Transmembrane</keyword>
<dbReference type="InterPro" id="IPR038377">
    <property type="entry name" value="Na/Glc_symporter_sf"/>
</dbReference>
<comment type="similarity">
    <text evidence="2 13">Belongs to the sodium:solute symporter (SSF) (TC 2.A.21) family.</text>
</comment>
<evidence type="ECO:0000256" key="11">
    <source>
        <dbReference type="ARBA" id="ARBA00023201"/>
    </source>
</evidence>
<dbReference type="GO" id="GO:0005886">
    <property type="term" value="C:plasma membrane"/>
    <property type="evidence" value="ECO:0007669"/>
    <property type="project" value="UniProtKB-SubCell"/>
</dbReference>
<feature type="transmembrane region" description="Helical" evidence="14">
    <location>
        <begin position="121"/>
        <end position="146"/>
    </location>
</feature>